<name>A0AAV8USD3_9RHOD</name>
<evidence type="ECO:0000259" key="12">
    <source>
        <dbReference type="PROSITE" id="PS51230"/>
    </source>
</evidence>
<gene>
    <name evidence="13" type="ORF">NDN08_000915</name>
</gene>
<dbReference type="InterPro" id="IPR004953">
    <property type="entry name" value="EB1_C"/>
</dbReference>
<dbReference type="GO" id="GO:0005874">
    <property type="term" value="C:microtubule"/>
    <property type="evidence" value="ECO:0007669"/>
    <property type="project" value="UniProtKB-KW"/>
</dbReference>
<dbReference type="InterPro" id="IPR001715">
    <property type="entry name" value="CH_dom"/>
</dbReference>
<comment type="subcellular location">
    <subcellularLocation>
        <location evidence="1">Cytoplasm</location>
        <location evidence="1">Cytoskeleton</location>
    </subcellularLocation>
</comment>
<dbReference type="PANTHER" id="PTHR10623">
    <property type="entry name" value="MICROTUBULE-ASSOCIATED PROTEIN RP/EB FAMILY MEMBER"/>
    <property type="match status" value="1"/>
</dbReference>
<evidence type="ECO:0000256" key="4">
    <source>
        <dbReference type="ARBA" id="ARBA00022618"/>
    </source>
</evidence>
<keyword evidence="14" id="KW-1185">Reference proteome</keyword>
<dbReference type="PROSITE" id="PS51230">
    <property type="entry name" value="EB1_C"/>
    <property type="match status" value="1"/>
</dbReference>
<dbReference type="PROSITE" id="PS50021">
    <property type="entry name" value="CH"/>
    <property type="match status" value="1"/>
</dbReference>
<sequence>MDEAYFMSKRQLLQWLNDLLGTNYTKVEEIHNGAAVSLVIEKIHPGTVKVSKLHKNTKKGYEISSNYKLLQAAFLVNNIDKDIDVQKLSKGGYQDNLEFLQWTKAYFDRTYNGEVIAQPRVAVAPGKARVKPVETQSAGNKENKMLNHTRCREESAEQKAEISALSNTVKELQVTVEELEKERDFYFGKLREVEIFCQTNSESEMQNADVIKDVSAILYANDDAEAEDINATEAVEVEA</sequence>
<dbReference type="Proteomes" id="UP001157974">
    <property type="component" value="Unassembled WGS sequence"/>
</dbReference>
<evidence type="ECO:0000256" key="3">
    <source>
        <dbReference type="ARBA" id="ARBA00022490"/>
    </source>
</evidence>
<reference evidence="13 14" key="1">
    <citation type="journal article" date="2023" name="Nat. Commun.">
        <title>Origin of minicircular mitochondrial genomes in red algae.</title>
        <authorList>
            <person name="Lee Y."/>
            <person name="Cho C.H."/>
            <person name="Lee Y.M."/>
            <person name="Park S.I."/>
            <person name="Yang J.H."/>
            <person name="West J.A."/>
            <person name="Bhattacharya D."/>
            <person name="Yoon H.S."/>
        </authorList>
    </citation>
    <scope>NUCLEOTIDE SEQUENCE [LARGE SCALE GENOMIC DNA]</scope>
    <source>
        <strain evidence="13 14">CCMP1338</strain>
        <tissue evidence="13">Whole cell</tissue>
    </source>
</reference>
<keyword evidence="8" id="KW-0131">Cell cycle</keyword>
<dbReference type="GO" id="GO:0051301">
    <property type="term" value="P:cell division"/>
    <property type="evidence" value="ECO:0007669"/>
    <property type="project" value="UniProtKB-KW"/>
</dbReference>
<evidence type="ECO:0000313" key="13">
    <source>
        <dbReference type="EMBL" id="KAJ8904396.1"/>
    </source>
</evidence>
<evidence type="ECO:0000256" key="1">
    <source>
        <dbReference type="ARBA" id="ARBA00004245"/>
    </source>
</evidence>
<evidence type="ECO:0000256" key="9">
    <source>
        <dbReference type="PROSITE-ProRule" id="PRU00576"/>
    </source>
</evidence>
<evidence type="ECO:0000256" key="5">
    <source>
        <dbReference type="ARBA" id="ARBA00022701"/>
    </source>
</evidence>
<dbReference type="FunFam" id="1.10.418.10:FF:000028">
    <property type="entry name" value="RP/EB family microtubule-associated protein"/>
    <property type="match status" value="1"/>
</dbReference>
<comment type="caution">
    <text evidence="13">The sequence shown here is derived from an EMBL/GenBank/DDBJ whole genome shotgun (WGS) entry which is preliminary data.</text>
</comment>
<dbReference type="SUPFAM" id="SSF47576">
    <property type="entry name" value="Calponin-homology domain, CH-domain"/>
    <property type="match status" value="1"/>
</dbReference>
<keyword evidence="7" id="KW-0206">Cytoskeleton</keyword>
<dbReference type="InterPro" id="IPR036872">
    <property type="entry name" value="CH_dom_sf"/>
</dbReference>
<dbReference type="AlphaFoldDB" id="A0AAV8USD3"/>
<evidence type="ECO:0000256" key="2">
    <source>
        <dbReference type="ARBA" id="ARBA00010729"/>
    </source>
</evidence>
<comment type="similarity">
    <text evidence="2">Belongs to the MAPRE family.</text>
</comment>
<protein>
    <recommendedName>
        <fullName evidence="15">Calponin-homology (CH) domain-containing protein</fullName>
    </recommendedName>
</protein>
<keyword evidence="10" id="KW-0175">Coiled coil</keyword>
<dbReference type="SUPFAM" id="SSF140612">
    <property type="entry name" value="EB1 dimerisation domain-like"/>
    <property type="match status" value="1"/>
</dbReference>
<dbReference type="Gene3D" id="1.20.5.1430">
    <property type="match status" value="1"/>
</dbReference>
<dbReference type="GO" id="GO:0008017">
    <property type="term" value="F:microtubule binding"/>
    <property type="evidence" value="ECO:0007669"/>
    <property type="project" value="InterPro"/>
</dbReference>
<feature type="domain" description="Calponin-homology (CH)" evidence="11">
    <location>
        <begin position="6"/>
        <end position="108"/>
    </location>
</feature>
<evidence type="ECO:0008006" key="15">
    <source>
        <dbReference type="Google" id="ProtNLM"/>
    </source>
</evidence>
<keyword evidence="5 9" id="KW-0493">Microtubule</keyword>
<dbReference type="Pfam" id="PF03271">
    <property type="entry name" value="EB1"/>
    <property type="match status" value="1"/>
</dbReference>
<dbReference type="InterPro" id="IPR027328">
    <property type="entry name" value="MAPRE"/>
</dbReference>
<accession>A0AAV8USD3</accession>
<dbReference type="EMBL" id="JAMWBK010000006">
    <property type="protein sequence ID" value="KAJ8904396.1"/>
    <property type="molecule type" value="Genomic_DNA"/>
</dbReference>
<keyword evidence="3" id="KW-0963">Cytoplasm</keyword>
<proteinExistence type="inferred from homology"/>
<evidence type="ECO:0000256" key="7">
    <source>
        <dbReference type="ARBA" id="ARBA00023212"/>
    </source>
</evidence>
<keyword evidence="6" id="KW-0498">Mitosis</keyword>
<evidence type="ECO:0000259" key="11">
    <source>
        <dbReference type="PROSITE" id="PS50021"/>
    </source>
</evidence>
<keyword evidence="4" id="KW-0132">Cell division</keyword>
<dbReference type="Gene3D" id="1.10.418.10">
    <property type="entry name" value="Calponin-like domain"/>
    <property type="match status" value="1"/>
</dbReference>
<organism evidence="13 14">
    <name type="scientific">Rhodosorus marinus</name>
    <dbReference type="NCBI Taxonomy" id="101924"/>
    <lineage>
        <taxon>Eukaryota</taxon>
        <taxon>Rhodophyta</taxon>
        <taxon>Stylonematophyceae</taxon>
        <taxon>Stylonematales</taxon>
        <taxon>Stylonemataceae</taxon>
        <taxon>Rhodosorus</taxon>
    </lineage>
</organism>
<evidence type="ECO:0000256" key="6">
    <source>
        <dbReference type="ARBA" id="ARBA00022776"/>
    </source>
</evidence>
<evidence type="ECO:0000256" key="8">
    <source>
        <dbReference type="ARBA" id="ARBA00023306"/>
    </source>
</evidence>
<evidence type="ECO:0000256" key="10">
    <source>
        <dbReference type="SAM" id="Coils"/>
    </source>
</evidence>
<dbReference type="InterPro" id="IPR036133">
    <property type="entry name" value="EB1_C_sf"/>
</dbReference>
<evidence type="ECO:0000313" key="14">
    <source>
        <dbReference type="Proteomes" id="UP001157974"/>
    </source>
</evidence>
<feature type="domain" description="EB1 C-terminal" evidence="12">
    <location>
        <begin position="154"/>
        <end position="227"/>
    </location>
</feature>
<feature type="coiled-coil region" evidence="10">
    <location>
        <begin position="155"/>
        <end position="189"/>
    </location>
</feature>